<comment type="caution">
    <text evidence="2">The sequence shown here is derived from an EMBL/GenBank/DDBJ whole genome shotgun (WGS) entry which is preliminary data.</text>
</comment>
<accession>A0A6G1LTQ3</accession>
<name>A0A6G1LTQ3_ORBOL</name>
<feature type="compositionally biased region" description="Pro residues" evidence="1">
    <location>
        <begin position="152"/>
        <end position="178"/>
    </location>
</feature>
<feature type="compositionally biased region" description="Low complexity" evidence="1">
    <location>
        <begin position="191"/>
        <end position="214"/>
    </location>
</feature>
<evidence type="ECO:0000313" key="2">
    <source>
        <dbReference type="EMBL" id="KAF3203722.1"/>
    </source>
</evidence>
<feature type="region of interest" description="Disordered" evidence="1">
    <location>
        <begin position="151"/>
        <end position="214"/>
    </location>
</feature>
<evidence type="ECO:0000256" key="1">
    <source>
        <dbReference type="SAM" id="MobiDB-lite"/>
    </source>
</evidence>
<proteinExistence type="predicted"/>
<reference evidence="2 3" key="1">
    <citation type="submission" date="2019-06" db="EMBL/GenBank/DDBJ databases">
        <authorList>
            <person name="Palmer J.M."/>
        </authorList>
    </citation>
    <scope>NUCLEOTIDE SEQUENCE [LARGE SCALE GENOMIC DNA]</scope>
    <source>
        <strain evidence="2 3">TWF191</strain>
    </source>
</reference>
<gene>
    <name evidence="2" type="ORF">TWF191_002564</name>
</gene>
<protein>
    <submittedName>
        <fullName evidence="2">Uncharacterized protein</fullName>
    </submittedName>
</protein>
<dbReference type="AlphaFoldDB" id="A0A6G1LTQ3"/>
<feature type="compositionally biased region" description="Polar residues" evidence="1">
    <location>
        <begin position="7"/>
        <end position="31"/>
    </location>
</feature>
<evidence type="ECO:0000313" key="3">
    <source>
        <dbReference type="Proteomes" id="UP000483672"/>
    </source>
</evidence>
<feature type="compositionally biased region" description="Low complexity" evidence="1">
    <location>
        <begin position="32"/>
        <end position="50"/>
    </location>
</feature>
<organism evidence="2 3">
    <name type="scientific">Orbilia oligospora</name>
    <name type="common">Nematode-trapping fungus</name>
    <name type="synonym">Arthrobotrys oligospora</name>
    <dbReference type="NCBI Taxonomy" id="2813651"/>
    <lineage>
        <taxon>Eukaryota</taxon>
        <taxon>Fungi</taxon>
        <taxon>Dikarya</taxon>
        <taxon>Ascomycota</taxon>
        <taxon>Pezizomycotina</taxon>
        <taxon>Orbiliomycetes</taxon>
        <taxon>Orbiliales</taxon>
        <taxon>Orbiliaceae</taxon>
        <taxon>Orbilia</taxon>
    </lineage>
</organism>
<feature type="region of interest" description="Disordered" evidence="1">
    <location>
        <begin position="1"/>
        <end position="77"/>
    </location>
</feature>
<feature type="region of interest" description="Disordered" evidence="1">
    <location>
        <begin position="98"/>
        <end position="139"/>
    </location>
</feature>
<dbReference type="EMBL" id="WIPF01000152">
    <property type="protein sequence ID" value="KAF3203722.1"/>
    <property type="molecule type" value="Genomic_DNA"/>
</dbReference>
<dbReference type="Proteomes" id="UP000483672">
    <property type="component" value="Unassembled WGS sequence"/>
</dbReference>
<sequence length="463" mass="50788">MIDNYQPPLTNHLSPTNQPSTISSNQTPDNMASQSPQQPSKASLSSSLSSPPSPKHLHGHAVQTASPPNAGLRQSLKRSRDVYEVAIVSPSSSAALANQPMEVVDPTTGDDTPVMFPPLKRQKQDPPSSHSPTSPLPLPLPLLISSSSFSSFPPPLLSPSSSPPPPPPPPAALPPVDPAPQEKIREPEVIDLTGDQTTDSSDSESTWSQSSLSSGSASNISATSAFFPPPQVLLPPKGPNPLGNNWEKLGPIDEFPEDPLMASYTPPSSYPFPAGVSSNIISANPEVAFLFHVKSVGEENYYKKPLSSADSFCFVPSTMSTSFFISIKMDKRGFRRLRRDMMLARKIGFLPYRNFAITVNAIRNYSRMNRRCGNPEWLDGVGGTDEDGDPLYLGLDWYPGRGHFERMAKEWMETHLHVRGLKGVPGFASPEEWKTRKQKGLRKHNWEKWEAGLLKGRRRGYFD</sequence>